<dbReference type="HOGENOM" id="CLU_021802_11_2_11"/>
<evidence type="ECO:0000313" key="7">
    <source>
        <dbReference type="EMBL" id="AJK67716.1"/>
    </source>
</evidence>
<evidence type="ECO:0000256" key="2">
    <source>
        <dbReference type="ARBA" id="ARBA00006247"/>
    </source>
</evidence>
<dbReference type="Pfam" id="PF01546">
    <property type="entry name" value="Peptidase_M20"/>
    <property type="match status" value="1"/>
</dbReference>
<dbReference type="Gene3D" id="3.30.70.360">
    <property type="match status" value="1"/>
</dbReference>
<comment type="similarity">
    <text evidence="2">Belongs to the peptidase M20A family.</text>
</comment>
<organism evidence="7 8">
    <name type="scientific">Corynebacterium marinum DSM 44953</name>
    <dbReference type="NCBI Taxonomy" id="1224162"/>
    <lineage>
        <taxon>Bacteria</taxon>
        <taxon>Bacillati</taxon>
        <taxon>Actinomycetota</taxon>
        <taxon>Actinomycetes</taxon>
        <taxon>Mycobacteriales</taxon>
        <taxon>Corynebacteriaceae</taxon>
        <taxon>Corynebacterium</taxon>
    </lineage>
</organism>
<keyword evidence="3" id="KW-0479">Metal-binding</keyword>
<comment type="cofactor">
    <cofactor evidence="1">
        <name>Zn(2+)</name>
        <dbReference type="ChEBI" id="CHEBI:29105"/>
    </cofactor>
</comment>
<dbReference type="Proteomes" id="UP000031928">
    <property type="component" value="Chromosome"/>
</dbReference>
<dbReference type="OrthoDB" id="7055905at2"/>
<accession>A0A0B6TSG6</accession>
<name>A0A0B6TSG6_9CORY</name>
<dbReference type="PANTHER" id="PTHR43808:SF8">
    <property type="entry name" value="PEPTIDASE M20 DIMERISATION DOMAIN-CONTAINING PROTEIN"/>
    <property type="match status" value="1"/>
</dbReference>
<dbReference type="AlphaFoldDB" id="A0A0B6TSG6"/>
<dbReference type="Gene3D" id="3.40.630.10">
    <property type="entry name" value="Zn peptidases"/>
    <property type="match status" value="1"/>
</dbReference>
<dbReference type="InterPro" id="IPR002933">
    <property type="entry name" value="Peptidase_M20"/>
</dbReference>
<dbReference type="Gene3D" id="1.10.150.900">
    <property type="match status" value="1"/>
</dbReference>
<reference evidence="7 8" key="1">
    <citation type="submission" date="2014-05" db="EMBL/GenBank/DDBJ databases">
        <title>Complete genome sequence of Corynebacterium marinum DSM 44953.</title>
        <authorList>
            <person name="Schaffert L."/>
            <person name="Albersmeier A."/>
            <person name="Kalinowski J."/>
            <person name="Ruckert C."/>
        </authorList>
    </citation>
    <scope>NUCLEOTIDE SEQUENCE [LARGE SCALE GENOMIC DNA]</scope>
    <source>
        <strain evidence="7 8">DSM 44953</strain>
    </source>
</reference>
<dbReference type="InterPro" id="IPR011650">
    <property type="entry name" value="Peptidase_M20_dimer"/>
</dbReference>
<evidence type="ECO:0000256" key="1">
    <source>
        <dbReference type="ARBA" id="ARBA00001947"/>
    </source>
</evidence>
<dbReference type="GO" id="GO:0016787">
    <property type="term" value="F:hydrolase activity"/>
    <property type="evidence" value="ECO:0007669"/>
    <property type="project" value="UniProtKB-KW"/>
</dbReference>
<dbReference type="PANTHER" id="PTHR43808">
    <property type="entry name" value="ACETYLORNITHINE DEACETYLASE"/>
    <property type="match status" value="1"/>
</dbReference>
<feature type="domain" description="Peptidase M20 dimerisation" evidence="6">
    <location>
        <begin position="191"/>
        <end position="335"/>
    </location>
</feature>
<dbReference type="InterPro" id="IPR036264">
    <property type="entry name" value="Bact_exopeptidase_dim_dom"/>
</dbReference>
<dbReference type="RefSeq" id="WP_042620479.1">
    <property type="nucleotide sequence ID" value="NZ_CP007790.1"/>
</dbReference>
<evidence type="ECO:0000256" key="3">
    <source>
        <dbReference type="ARBA" id="ARBA00022723"/>
    </source>
</evidence>
<dbReference type="SUPFAM" id="SSF55031">
    <property type="entry name" value="Bacterial exopeptidase dimerisation domain"/>
    <property type="match status" value="1"/>
</dbReference>
<evidence type="ECO:0000259" key="6">
    <source>
        <dbReference type="Pfam" id="PF07687"/>
    </source>
</evidence>
<dbReference type="InterPro" id="IPR050072">
    <property type="entry name" value="Peptidase_M20A"/>
</dbReference>
<sequence length="443" mass="47907">MPLYDDTLALLRALIRNACVNDLTPSSGQEVHNADTLELFFDGVPGLEINRYESAPGRVSIVVTLPGTDPYAEPLTFLGHTDVVPVDRHHWTVDPFSAEIRDGRIYGRGAMDMLFITATMAAVLRDAALTGRPTGTLTFVGVADEEARGGLGAKWLSEHHPEAFSWRNTVSETGGSHLPISDGSDALVLVVGEKGAAQRRLHVTGDAGHGSNPYGRDSAVVKIAEVARRISQIDIPVSDDHLWQGFVRAFRFSPEVETALLEGTDPAAFEHFGEDLKRYAHALSRLTISQTILRSGTAINVLPSAATLDLDIRPLPGTTQDDVDELLTGALGDLADQVRIERLISESATVSPTSGPLYDALVDTFDEFFPGVPVVPTIAAGGSDLRFGRRLGGNGYGFALHARERTLGDVFSQLHTHDEHLELADLDLTVQAYRSLVRRFCGV</sequence>
<gene>
    <name evidence="7" type="ORF">B840_00380</name>
</gene>
<dbReference type="STRING" id="1224162.B840_00380"/>
<evidence type="ECO:0000313" key="8">
    <source>
        <dbReference type="Proteomes" id="UP000031928"/>
    </source>
</evidence>
<dbReference type="Pfam" id="PF07687">
    <property type="entry name" value="M20_dimer"/>
    <property type="match status" value="1"/>
</dbReference>
<dbReference type="EMBL" id="CP007790">
    <property type="protein sequence ID" value="AJK67716.1"/>
    <property type="molecule type" value="Genomic_DNA"/>
</dbReference>
<dbReference type="SUPFAM" id="SSF53187">
    <property type="entry name" value="Zn-dependent exopeptidases"/>
    <property type="match status" value="1"/>
</dbReference>
<protein>
    <recommendedName>
        <fullName evidence="6">Peptidase M20 dimerisation domain-containing protein</fullName>
    </recommendedName>
</protein>
<keyword evidence="8" id="KW-1185">Reference proteome</keyword>
<evidence type="ECO:0000256" key="5">
    <source>
        <dbReference type="ARBA" id="ARBA00022833"/>
    </source>
</evidence>
<evidence type="ECO:0000256" key="4">
    <source>
        <dbReference type="ARBA" id="ARBA00022801"/>
    </source>
</evidence>
<keyword evidence="4" id="KW-0378">Hydrolase</keyword>
<dbReference type="KEGG" id="cmq:B840_00380"/>
<proteinExistence type="inferred from homology"/>
<keyword evidence="5" id="KW-0862">Zinc</keyword>
<dbReference type="GO" id="GO:0046872">
    <property type="term" value="F:metal ion binding"/>
    <property type="evidence" value="ECO:0007669"/>
    <property type="project" value="UniProtKB-KW"/>
</dbReference>